<reference evidence="1" key="1">
    <citation type="submission" date="2019-08" db="EMBL/GenBank/DDBJ databases">
        <authorList>
            <person name="Kucharzyk K."/>
            <person name="Murdoch R.W."/>
            <person name="Higgins S."/>
            <person name="Loffler F."/>
        </authorList>
    </citation>
    <scope>NUCLEOTIDE SEQUENCE</scope>
</reference>
<protein>
    <submittedName>
        <fullName evidence="1">Uncharacterized protein</fullName>
    </submittedName>
</protein>
<evidence type="ECO:0000313" key="1">
    <source>
        <dbReference type="EMBL" id="MPN59784.1"/>
    </source>
</evidence>
<gene>
    <name evidence="1" type="ORF">SDC9_207506</name>
</gene>
<dbReference type="AlphaFoldDB" id="A0A645JHF8"/>
<name>A0A645JHF8_9ZZZZ</name>
<organism evidence="1">
    <name type="scientific">bioreactor metagenome</name>
    <dbReference type="NCBI Taxonomy" id="1076179"/>
    <lineage>
        <taxon>unclassified sequences</taxon>
        <taxon>metagenomes</taxon>
        <taxon>ecological metagenomes</taxon>
    </lineage>
</organism>
<dbReference type="EMBL" id="VSSQ01134203">
    <property type="protein sequence ID" value="MPN59784.1"/>
    <property type="molecule type" value="Genomic_DNA"/>
</dbReference>
<accession>A0A645JHF8</accession>
<sequence>MVAAHNAHVVQHQLLQRLPHLLLAFSAQVLAGLVRPAMNGSRFVQGLFGHAQRGRPAHDHALQQRVAGQTVGAMQAGAGHLANCP</sequence>
<comment type="caution">
    <text evidence="1">The sequence shown here is derived from an EMBL/GenBank/DDBJ whole genome shotgun (WGS) entry which is preliminary data.</text>
</comment>
<proteinExistence type="predicted"/>